<evidence type="ECO:0000313" key="2">
    <source>
        <dbReference type="Proteomes" id="UP000217216"/>
    </source>
</evidence>
<keyword evidence="2" id="KW-1185">Reference proteome</keyword>
<gene>
    <name evidence="1" type="ORF">A1s21155_02270</name>
</gene>
<dbReference type="Proteomes" id="UP000217216">
    <property type="component" value="Chromosome"/>
</dbReference>
<reference evidence="1 2" key="1">
    <citation type="submission" date="2016-07" db="EMBL/GenBank/DDBJ databases">
        <title>High microdiversification within the ubiquitous acI lineage of Actinobacteria.</title>
        <authorList>
            <person name="Neuenschwander S.M."/>
            <person name="Salcher M."/>
            <person name="Ghai R."/>
            <person name="Pernthaler J."/>
        </authorList>
    </citation>
    <scope>NUCLEOTIDE SEQUENCE [LARGE SCALE GENOMIC DNA]</scope>
    <source>
        <strain evidence="1">MMS-21-155</strain>
    </source>
</reference>
<organism evidence="1 2">
    <name type="scientific">Candidatus Planktophila dulcis</name>
    <dbReference type="NCBI Taxonomy" id="1884914"/>
    <lineage>
        <taxon>Bacteria</taxon>
        <taxon>Bacillati</taxon>
        <taxon>Actinomycetota</taxon>
        <taxon>Actinomycetes</taxon>
        <taxon>Candidatus Nanopelagicales</taxon>
        <taxon>Candidatus Nanopelagicaceae</taxon>
        <taxon>Candidatus Planktophila</taxon>
    </lineage>
</organism>
<proteinExistence type="predicted"/>
<protein>
    <submittedName>
        <fullName evidence="1">Uncharacterized protein</fullName>
    </submittedName>
</protein>
<evidence type="ECO:0000313" key="1">
    <source>
        <dbReference type="EMBL" id="ASY11810.1"/>
    </source>
</evidence>
<dbReference type="RefSeq" id="WP_095696074.1">
    <property type="nucleotide sequence ID" value="NZ_CP016770.1"/>
</dbReference>
<dbReference type="KEGG" id="plak:A1s21155_02270"/>
<dbReference type="EMBL" id="CP016770">
    <property type="protein sequence ID" value="ASY11810.1"/>
    <property type="molecule type" value="Genomic_DNA"/>
</dbReference>
<dbReference type="GeneID" id="300656974"/>
<name>A0AAD0E5P0_9ACTN</name>
<accession>A0AAD0E5P0</accession>
<sequence length="485" mass="55011">MTTAQMWEQDPYLENLKQSDSETYFEYLNSLVTDLNSARVLISYKFTPQQILEAVAKKHAVLRVGILQHSNCPQELVEWAIKEGTDETISALNSSPLSISGDNLAAIWAKSDISQRVALTSRFDCPTDLLMDTWNSDFSEDSIFENNREIAFTNIAANPNIPKKLIVELMKYPLDSLLDGQLTIGQLLIQNPGVSDETKALLALRGVEKKIITTEIDVQRLIYRWPSNHVYEARNIQQKYRDLFSSMAHPESILDTRENLTEKKYDAKTVLQYWITDSNKRIYKCLWPDLAENPQVNFFYSGSSWEGDHAYIGIVGDLDLTDEEFKNKIHGTEAWITSSNTLSFDEVVEEISGRGFVDILESEPTEEILISAAISERASDGLFSITDKGKQYIHDAGNDWFDDDITFVAQAKPDPSQKVWSKLDTNRQKAIFNVIQSALDDKSEENYKFAEYLGALLALNPSISQEVRLQLKKSPSDLIKKALHV</sequence>
<dbReference type="AlphaFoldDB" id="A0AAD0E5P0"/>